<sequence>MQTQIQARIKHWLSLDSDAKSRDEIQALMDQGEQEELAARFAGRLTFGTAGIRGVVGAGPMRMNRLVVQQTSKGVAEYLKAQVDNAVSRGVVIGYDGRHDSKQFAEDAASVLTAAGFKVFLTGKVAPTPLVAFGVLHLGAAAGIVVTASHNPPQYNGYKVYWGNGAQIIPPHDTGIAARIELAANSPVDMLPLETAIESGKLVMLEEDYYQAYRQGVLHAEVLQSPARPELVSLAYTAMHGVGAEMAETLLNDIGVNQVYSVAAQREPDGDFPTVNFPNPEEAGAMDLVMAEAHKHGTMLACANDPDADRFAVAVRKPGARPEMPSTEAYQMLTGDQVGVLLGHYLLSHASDDQRLLCCTIVSSSLLTRISEACGAQCETTLTGFKWLTNVGMSKQTQENRFLFAYEEALGYTVGSMVWDKDGLSALVAFVQLTAELAAKGETLWDRLERIYRQYGYYLNRQVSIALSGEPGAPTIGEQLRALNPSEIAGRALVSVDDISLGVRRFADGREETIDLPRSDVLIYRLQGNARVIVRPSGTEPKVKCYYEVVEPFGEQEGLDEVQRRAESAMEEFVTRHQAGLPKA</sequence>
<dbReference type="InterPro" id="IPR005843">
    <property type="entry name" value="A-D-PHexomutase_C"/>
</dbReference>
<evidence type="ECO:0000256" key="7">
    <source>
        <dbReference type="RuleBase" id="RU004326"/>
    </source>
</evidence>
<dbReference type="InterPro" id="IPR016055">
    <property type="entry name" value="A-D-PHexomutase_a/b/a-I/II/III"/>
</dbReference>
<dbReference type="PROSITE" id="PS00710">
    <property type="entry name" value="PGM_PMM"/>
    <property type="match status" value="1"/>
</dbReference>
<keyword evidence="4 7" id="KW-0479">Metal-binding</keyword>
<feature type="domain" description="Alpha-D-phosphohexomutase alpha/beta/alpha" evidence="11">
    <location>
        <begin position="334"/>
        <end position="455"/>
    </location>
</feature>
<name>A0A6L7HWH5_9GAMM</name>
<dbReference type="InterPro" id="IPR016066">
    <property type="entry name" value="A-D-PHexomutase_CS"/>
</dbReference>
<dbReference type="PRINTS" id="PR00509">
    <property type="entry name" value="PGMPMM"/>
</dbReference>
<organism evidence="12 13">
    <name type="scientific">Shewanella insulae</name>
    <dbReference type="NCBI Taxonomy" id="2681496"/>
    <lineage>
        <taxon>Bacteria</taxon>
        <taxon>Pseudomonadati</taxon>
        <taxon>Pseudomonadota</taxon>
        <taxon>Gammaproteobacteria</taxon>
        <taxon>Alteromonadales</taxon>
        <taxon>Shewanellaceae</taxon>
        <taxon>Shewanella</taxon>
    </lineage>
</organism>
<evidence type="ECO:0000313" key="12">
    <source>
        <dbReference type="EMBL" id="MXR68370.1"/>
    </source>
</evidence>
<feature type="domain" description="Alpha-D-phosphohexomutase C-terminal" evidence="8">
    <location>
        <begin position="525"/>
        <end position="550"/>
    </location>
</feature>
<protein>
    <submittedName>
        <fullName evidence="12">Phospho-sugar mutase</fullName>
    </submittedName>
</protein>
<dbReference type="InterPro" id="IPR005841">
    <property type="entry name" value="Alpha-D-phosphohexomutase_SF"/>
</dbReference>
<dbReference type="Proteomes" id="UP000474778">
    <property type="component" value="Unassembled WGS sequence"/>
</dbReference>
<evidence type="ECO:0000256" key="4">
    <source>
        <dbReference type="ARBA" id="ARBA00022723"/>
    </source>
</evidence>
<keyword evidence="3" id="KW-0597">Phosphoprotein</keyword>
<dbReference type="GO" id="GO:0006166">
    <property type="term" value="P:purine ribonucleoside salvage"/>
    <property type="evidence" value="ECO:0007669"/>
    <property type="project" value="TreeGrafter"/>
</dbReference>
<evidence type="ECO:0000256" key="2">
    <source>
        <dbReference type="ARBA" id="ARBA00010231"/>
    </source>
</evidence>
<evidence type="ECO:0000259" key="9">
    <source>
        <dbReference type="Pfam" id="PF02878"/>
    </source>
</evidence>
<evidence type="ECO:0000313" key="13">
    <source>
        <dbReference type="Proteomes" id="UP000474778"/>
    </source>
</evidence>
<dbReference type="EMBL" id="WRPA01000004">
    <property type="protein sequence ID" value="MXR68370.1"/>
    <property type="molecule type" value="Genomic_DNA"/>
</dbReference>
<keyword evidence="5 7" id="KW-0460">Magnesium</keyword>
<dbReference type="InterPro" id="IPR005845">
    <property type="entry name" value="A-D-PHexomutase_a/b/a-II"/>
</dbReference>
<keyword evidence="13" id="KW-1185">Reference proteome</keyword>
<accession>A0A6L7HWH5</accession>
<proteinExistence type="inferred from homology"/>
<evidence type="ECO:0000259" key="11">
    <source>
        <dbReference type="Pfam" id="PF02880"/>
    </source>
</evidence>
<comment type="similarity">
    <text evidence="2 7">Belongs to the phosphohexose mutase family.</text>
</comment>
<reference evidence="12 13" key="1">
    <citation type="submission" date="2019-12" db="EMBL/GenBank/DDBJ databases">
        <title>Shewanella insulae sp. nov., isolated from a tidal flat.</title>
        <authorList>
            <person name="Yoon J.-H."/>
        </authorList>
    </citation>
    <scope>NUCLEOTIDE SEQUENCE [LARGE SCALE GENOMIC DNA]</scope>
    <source>
        <strain evidence="12 13">JBTF-M18</strain>
    </source>
</reference>
<feature type="domain" description="Alpha-D-phosphohexomutase alpha/beta/alpha" evidence="9">
    <location>
        <begin position="45"/>
        <end position="181"/>
    </location>
</feature>
<evidence type="ECO:0000259" key="8">
    <source>
        <dbReference type="Pfam" id="PF00408"/>
    </source>
</evidence>
<dbReference type="Pfam" id="PF02878">
    <property type="entry name" value="PGM_PMM_I"/>
    <property type="match status" value="1"/>
</dbReference>
<gene>
    <name evidence="12" type="ORF">GNT65_06725</name>
</gene>
<dbReference type="PANTHER" id="PTHR45745">
    <property type="entry name" value="PHOSPHOMANNOMUTASE 45A"/>
    <property type="match status" value="1"/>
</dbReference>
<dbReference type="Pfam" id="PF02879">
    <property type="entry name" value="PGM_PMM_II"/>
    <property type="match status" value="1"/>
</dbReference>
<keyword evidence="6" id="KW-0413">Isomerase</keyword>
<feature type="domain" description="Alpha-D-phosphohexomutase alpha/beta/alpha" evidence="10">
    <location>
        <begin position="212"/>
        <end position="314"/>
    </location>
</feature>
<dbReference type="InterPro" id="IPR005844">
    <property type="entry name" value="A-D-PHexomutase_a/b/a-I"/>
</dbReference>
<dbReference type="GO" id="GO:0000287">
    <property type="term" value="F:magnesium ion binding"/>
    <property type="evidence" value="ECO:0007669"/>
    <property type="project" value="InterPro"/>
</dbReference>
<dbReference type="SUPFAM" id="SSF55957">
    <property type="entry name" value="Phosphoglucomutase, C-terminal domain"/>
    <property type="match status" value="1"/>
</dbReference>
<evidence type="ECO:0000256" key="5">
    <source>
        <dbReference type="ARBA" id="ARBA00022842"/>
    </source>
</evidence>
<dbReference type="PANTHER" id="PTHR45745:SF1">
    <property type="entry name" value="PHOSPHOGLUCOMUTASE 2B-RELATED"/>
    <property type="match status" value="1"/>
</dbReference>
<dbReference type="Gene3D" id="3.40.120.10">
    <property type="entry name" value="Alpha-D-Glucose-1,6-Bisphosphate, subunit A, domain 3"/>
    <property type="match status" value="3"/>
</dbReference>
<evidence type="ECO:0000256" key="1">
    <source>
        <dbReference type="ARBA" id="ARBA00001946"/>
    </source>
</evidence>
<dbReference type="GO" id="GO:0008973">
    <property type="term" value="F:phosphopentomutase activity"/>
    <property type="evidence" value="ECO:0007669"/>
    <property type="project" value="TreeGrafter"/>
</dbReference>
<dbReference type="SUPFAM" id="SSF53738">
    <property type="entry name" value="Phosphoglucomutase, first 3 domains"/>
    <property type="match status" value="3"/>
</dbReference>
<dbReference type="InterPro" id="IPR005846">
    <property type="entry name" value="A-D-PHexomutase_a/b/a-III"/>
</dbReference>
<dbReference type="AlphaFoldDB" id="A0A6L7HWH5"/>
<dbReference type="Pfam" id="PF00408">
    <property type="entry name" value="PGM_PMM_IV"/>
    <property type="match status" value="1"/>
</dbReference>
<dbReference type="Pfam" id="PF02880">
    <property type="entry name" value="PGM_PMM_III"/>
    <property type="match status" value="1"/>
</dbReference>
<dbReference type="CDD" id="cd05799">
    <property type="entry name" value="PGM2"/>
    <property type="match status" value="1"/>
</dbReference>
<comment type="caution">
    <text evidence="12">The sequence shown here is derived from an EMBL/GenBank/DDBJ whole genome shotgun (WGS) entry which is preliminary data.</text>
</comment>
<evidence type="ECO:0000256" key="6">
    <source>
        <dbReference type="ARBA" id="ARBA00023235"/>
    </source>
</evidence>
<dbReference type="InterPro" id="IPR036900">
    <property type="entry name" value="A-D-PHexomutase_C_sf"/>
</dbReference>
<dbReference type="Gene3D" id="3.30.310.50">
    <property type="entry name" value="Alpha-D-phosphohexomutase, C-terminal domain"/>
    <property type="match status" value="1"/>
</dbReference>
<comment type="cofactor">
    <cofactor evidence="1">
        <name>Mg(2+)</name>
        <dbReference type="ChEBI" id="CHEBI:18420"/>
    </cofactor>
</comment>
<evidence type="ECO:0000259" key="10">
    <source>
        <dbReference type="Pfam" id="PF02879"/>
    </source>
</evidence>
<dbReference type="RefSeq" id="WP_160794588.1">
    <property type="nucleotide sequence ID" value="NZ_WRPA01000004.1"/>
</dbReference>
<dbReference type="GO" id="GO:0005975">
    <property type="term" value="P:carbohydrate metabolic process"/>
    <property type="evidence" value="ECO:0007669"/>
    <property type="project" value="InterPro"/>
</dbReference>
<evidence type="ECO:0000256" key="3">
    <source>
        <dbReference type="ARBA" id="ARBA00022553"/>
    </source>
</evidence>